<keyword evidence="2" id="KW-1185">Reference proteome</keyword>
<sequence>MIRESSAFVKLIDEWVLEATSSGIRRFDSLLAILPGIYPVTVLESIQRLVQNNKVKSTLATEVLAYVGGKARKSQRGQILPIPHPLDFDWRFSERGIKCAMHHCKIYSKKGDMICLLGAPSLFHESSQLPDRKFILVDRNPTIASSKTGKSFYRCDLIREKLPKVSAKLVFADPPWYLEEIKSFLWAATQICEIDGHVLIVLPPVGARPGIHQEIKSVFQWARKLGLTLLDFLSGELKYQSPFFERNALRIQGINAIPSDWRKGDLAIFSKTKMRDVSRPRSSAKEPWREINVKGVRILIRNDKSNSYLDPSLISIVPSDILDSVSRRDSRRDLADVWTSGNRIFACKGRNILITILEALACGHSPVCEVESRINRRLKSDQRKKILLTVAQIIDIVDKESNERMEFERFD</sequence>
<evidence type="ECO:0000313" key="2">
    <source>
        <dbReference type="Proteomes" id="UP000028194"/>
    </source>
</evidence>
<dbReference type="OrthoDB" id="191516at2157"/>
<organism evidence="1 2">
    <name type="scientific">Candidatus Nitrososphaera evergladensis SR1</name>
    <dbReference type="NCBI Taxonomy" id="1459636"/>
    <lineage>
        <taxon>Archaea</taxon>
        <taxon>Nitrososphaerota</taxon>
        <taxon>Nitrososphaeria</taxon>
        <taxon>Nitrososphaerales</taxon>
        <taxon>Nitrososphaeraceae</taxon>
        <taxon>Nitrososphaera</taxon>
    </lineage>
</organism>
<reference evidence="1 2" key="1">
    <citation type="journal article" date="2014" name="PLoS ONE">
        <title>Genome Sequence of Candidatus Nitrososphaera evergladensis from Group I.1b Enriched from Everglades Soil Reveals Novel Genomic Features of the Ammonia-Oxidizing Archaea.</title>
        <authorList>
            <person name="Zhalnina K.V."/>
            <person name="Dias R."/>
            <person name="Leonard M.T."/>
            <person name="Dorr de Quadros P."/>
            <person name="Camargo F.A."/>
            <person name="Drew J.C."/>
            <person name="Farmerie W.G."/>
            <person name="Daroub S.H."/>
            <person name="Triplett E.W."/>
        </authorList>
    </citation>
    <scope>NUCLEOTIDE SEQUENCE [LARGE SCALE GENOMIC DNA]</scope>
    <source>
        <strain evidence="1 2">SR1</strain>
    </source>
</reference>
<dbReference type="eggNOG" id="ENOG502N58J">
    <property type="taxonomic scope" value="Archaea"/>
</dbReference>
<dbReference type="STRING" id="1459636.NTE_03354"/>
<name>A0A075MXP5_9ARCH</name>
<dbReference type="AlphaFoldDB" id="A0A075MXP5"/>
<protein>
    <submittedName>
        <fullName evidence="1">Uncharacterized protein</fullName>
    </submittedName>
</protein>
<accession>A0A075MXP5</accession>
<proteinExistence type="predicted"/>
<dbReference type="HOGENOM" id="CLU_616500_0_0_2"/>
<dbReference type="RefSeq" id="WP_148701797.1">
    <property type="nucleotide sequence ID" value="NZ_CP007174.1"/>
</dbReference>
<dbReference type="Proteomes" id="UP000028194">
    <property type="component" value="Chromosome"/>
</dbReference>
<gene>
    <name evidence="1" type="ORF">NTE_03354</name>
</gene>
<dbReference type="KEGG" id="nev:NTE_03354"/>
<dbReference type="EMBL" id="CP007174">
    <property type="protein sequence ID" value="AIF85382.1"/>
    <property type="molecule type" value="Genomic_DNA"/>
</dbReference>
<dbReference type="GeneID" id="41599002"/>
<evidence type="ECO:0000313" key="1">
    <source>
        <dbReference type="EMBL" id="AIF85382.1"/>
    </source>
</evidence>